<dbReference type="Proteomes" id="UP001307889">
    <property type="component" value="Chromosome 10"/>
</dbReference>
<evidence type="ECO:0000313" key="2">
    <source>
        <dbReference type="EMBL" id="BES99520.1"/>
    </source>
</evidence>
<feature type="region of interest" description="Disordered" evidence="1">
    <location>
        <begin position="26"/>
        <end position="78"/>
    </location>
</feature>
<dbReference type="EMBL" id="AP028918">
    <property type="protein sequence ID" value="BES99520.1"/>
    <property type="molecule type" value="Genomic_DNA"/>
</dbReference>
<protein>
    <submittedName>
        <fullName evidence="2">Uncharacterized protein</fullName>
    </submittedName>
</protein>
<keyword evidence="3" id="KW-1185">Reference proteome</keyword>
<name>A0ABN7B534_9HEMI</name>
<evidence type="ECO:0000313" key="3">
    <source>
        <dbReference type="Proteomes" id="UP001307889"/>
    </source>
</evidence>
<organism evidence="2 3">
    <name type="scientific">Nesidiocoris tenuis</name>
    <dbReference type="NCBI Taxonomy" id="355587"/>
    <lineage>
        <taxon>Eukaryota</taxon>
        <taxon>Metazoa</taxon>
        <taxon>Ecdysozoa</taxon>
        <taxon>Arthropoda</taxon>
        <taxon>Hexapoda</taxon>
        <taxon>Insecta</taxon>
        <taxon>Pterygota</taxon>
        <taxon>Neoptera</taxon>
        <taxon>Paraneoptera</taxon>
        <taxon>Hemiptera</taxon>
        <taxon>Heteroptera</taxon>
        <taxon>Panheteroptera</taxon>
        <taxon>Cimicomorpha</taxon>
        <taxon>Miridae</taxon>
        <taxon>Dicyphina</taxon>
        <taxon>Nesidiocoris</taxon>
    </lineage>
</organism>
<accession>A0ABN7B534</accession>
<evidence type="ECO:0000256" key="1">
    <source>
        <dbReference type="SAM" id="MobiDB-lite"/>
    </source>
</evidence>
<sequence length="78" mass="8343">MIAINHVQSKPQVNKDGVYINCADPFNEVKTDPSKPRVLPPKKGPSLKDPGGPSPYPSVGRTSDAVLQFSPPVKFGAE</sequence>
<gene>
    <name evidence="2" type="ORF">NTJ_12338</name>
</gene>
<reference evidence="2 3" key="1">
    <citation type="submission" date="2023-09" db="EMBL/GenBank/DDBJ databases">
        <title>Nesidiocoris tenuis whole genome shotgun sequence.</title>
        <authorList>
            <person name="Shibata T."/>
            <person name="Shimoda M."/>
            <person name="Kobayashi T."/>
            <person name="Uehara T."/>
        </authorList>
    </citation>
    <scope>NUCLEOTIDE SEQUENCE [LARGE SCALE GENOMIC DNA]</scope>
    <source>
        <strain evidence="2 3">Japan</strain>
    </source>
</reference>
<proteinExistence type="predicted"/>